<keyword evidence="1" id="KW-0472">Membrane</keyword>
<keyword evidence="3" id="KW-1185">Reference proteome</keyword>
<protein>
    <recommendedName>
        <fullName evidence="4">ABC transporter permease</fullName>
    </recommendedName>
</protein>
<feature type="transmembrane region" description="Helical" evidence="1">
    <location>
        <begin position="32"/>
        <end position="54"/>
    </location>
</feature>
<dbReference type="EMBL" id="JBHUEY010000006">
    <property type="protein sequence ID" value="MFD1785535.1"/>
    <property type="molecule type" value="Genomic_DNA"/>
</dbReference>
<organism evidence="2 3">
    <name type="scientific">Phenylobacterium terrae</name>
    <dbReference type="NCBI Taxonomy" id="2665495"/>
    <lineage>
        <taxon>Bacteria</taxon>
        <taxon>Pseudomonadati</taxon>
        <taxon>Pseudomonadota</taxon>
        <taxon>Alphaproteobacteria</taxon>
        <taxon>Caulobacterales</taxon>
        <taxon>Caulobacteraceae</taxon>
        <taxon>Phenylobacterium</taxon>
    </lineage>
</organism>
<dbReference type="Proteomes" id="UP001597237">
    <property type="component" value="Unassembled WGS sequence"/>
</dbReference>
<keyword evidence="1" id="KW-1133">Transmembrane helix</keyword>
<evidence type="ECO:0000256" key="1">
    <source>
        <dbReference type="SAM" id="Phobius"/>
    </source>
</evidence>
<accession>A0ABW4N632</accession>
<proteinExistence type="predicted"/>
<dbReference type="RefSeq" id="WP_377281595.1">
    <property type="nucleotide sequence ID" value="NZ_JBHRSI010000004.1"/>
</dbReference>
<evidence type="ECO:0008006" key="4">
    <source>
        <dbReference type="Google" id="ProtNLM"/>
    </source>
</evidence>
<evidence type="ECO:0000313" key="2">
    <source>
        <dbReference type="EMBL" id="MFD1785535.1"/>
    </source>
</evidence>
<gene>
    <name evidence="2" type="ORF">ACFSC0_19210</name>
</gene>
<evidence type="ECO:0000313" key="3">
    <source>
        <dbReference type="Proteomes" id="UP001597237"/>
    </source>
</evidence>
<comment type="caution">
    <text evidence="2">The sequence shown here is derived from an EMBL/GenBank/DDBJ whole genome shotgun (WGS) entry which is preliminary data.</text>
</comment>
<sequence>MSTPAQRKPPRPAATEVTIRFGRWFEAHATGWGVLVVGAVALALLTLLSLSALAGA</sequence>
<name>A0ABW4N632_9CAUL</name>
<keyword evidence="1" id="KW-0812">Transmembrane</keyword>
<reference evidence="3" key="1">
    <citation type="journal article" date="2019" name="Int. J. Syst. Evol. Microbiol.">
        <title>The Global Catalogue of Microorganisms (GCM) 10K type strain sequencing project: providing services to taxonomists for standard genome sequencing and annotation.</title>
        <authorList>
            <consortium name="The Broad Institute Genomics Platform"/>
            <consortium name="The Broad Institute Genome Sequencing Center for Infectious Disease"/>
            <person name="Wu L."/>
            <person name="Ma J."/>
        </authorList>
    </citation>
    <scope>NUCLEOTIDE SEQUENCE [LARGE SCALE GENOMIC DNA]</scope>
    <source>
        <strain evidence="3">DFY28</strain>
    </source>
</reference>